<dbReference type="AlphaFoldDB" id="A0A485AGK0"/>
<evidence type="ECO:0000259" key="1">
    <source>
        <dbReference type="Pfam" id="PF25319"/>
    </source>
</evidence>
<reference evidence="2 3" key="1">
    <citation type="submission" date="2019-03" db="EMBL/GenBank/DDBJ databases">
        <authorList>
            <consortium name="Pathogen Informatics"/>
        </authorList>
    </citation>
    <scope>NUCLEOTIDE SEQUENCE [LARGE SCALE GENOMIC DNA]</scope>
    <source>
        <strain evidence="2 3">NCTC12993</strain>
    </source>
</reference>
<gene>
    <name evidence="2" type="ORF">NCTC12993_01147</name>
</gene>
<protein>
    <recommendedName>
        <fullName evidence="1">DNA utilization protein HofO C-terminal domain-containing protein</fullName>
    </recommendedName>
</protein>
<name>A0A485AGK0_KLUCR</name>
<organism evidence="2 3">
    <name type="scientific">Kluyvera cryocrescens</name>
    <name type="common">Kluyvera citrophila</name>
    <dbReference type="NCBI Taxonomy" id="580"/>
    <lineage>
        <taxon>Bacteria</taxon>
        <taxon>Pseudomonadati</taxon>
        <taxon>Pseudomonadota</taxon>
        <taxon>Gammaproteobacteria</taxon>
        <taxon>Enterobacterales</taxon>
        <taxon>Enterobacteriaceae</taxon>
        <taxon>Kluyvera</taxon>
    </lineage>
</organism>
<sequence>MQLPERWPRCSLTTMVKSLAGAAILLGLYASFEVGHQAYSRALESRTSWRAEQNINLNNWRRIMPSLATELSEKMLNDPQPVAFSPVDFQREGVRLVSWVPSGSGGDMSLEGPWQQVPSTFSMLAERDMQVLAFSLSAEKGVLSLTLQLVRNEES</sequence>
<keyword evidence="3" id="KW-1185">Reference proteome</keyword>
<evidence type="ECO:0000313" key="3">
    <source>
        <dbReference type="Proteomes" id="UP000401081"/>
    </source>
</evidence>
<proteinExistence type="predicted"/>
<accession>A0A485AGK0</accession>
<feature type="domain" description="DNA utilization protein HofO C-terminal" evidence="1">
    <location>
        <begin position="84"/>
        <end position="152"/>
    </location>
</feature>
<dbReference type="InterPro" id="IPR057522">
    <property type="entry name" value="HofO_C"/>
</dbReference>
<dbReference type="RefSeq" id="WP_061282537.1">
    <property type="nucleotide sequence ID" value="NZ_DAMAZS010000003.1"/>
</dbReference>
<dbReference type="EMBL" id="CAADJD010000013">
    <property type="protein sequence ID" value="VFS58923.1"/>
    <property type="molecule type" value="Genomic_DNA"/>
</dbReference>
<evidence type="ECO:0000313" key="2">
    <source>
        <dbReference type="EMBL" id="VFS58923.1"/>
    </source>
</evidence>
<dbReference type="Proteomes" id="UP000401081">
    <property type="component" value="Unassembled WGS sequence"/>
</dbReference>
<dbReference type="GeneID" id="99780318"/>
<dbReference type="Pfam" id="PF25319">
    <property type="entry name" value="HofO"/>
    <property type="match status" value="1"/>
</dbReference>